<accession>A0A6A5ADC1</accession>
<gene>
    <name evidence="2" type="ORF">AaE_009021</name>
</gene>
<evidence type="ECO:0000313" key="3">
    <source>
        <dbReference type="Proteomes" id="UP000469452"/>
    </source>
</evidence>
<name>A0A6A5ADC1_APHAT</name>
<organism evidence="2 3">
    <name type="scientific">Aphanomyces astaci</name>
    <name type="common">Crayfish plague agent</name>
    <dbReference type="NCBI Taxonomy" id="112090"/>
    <lineage>
        <taxon>Eukaryota</taxon>
        <taxon>Sar</taxon>
        <taxon>Stramenopiles</taxon>
        <taxon>Oomycota</taxon>
        <taxon>Saprolegniomycetes</taxon>
        <taxon>Saprolegniales</taxon>
        <taxon>Verrucalvaceae</taxon>
        <taxon>Aphanomyces</taxon>
    </lineage>
</organism>
<dbReference type="AlphaFoldDB" id="A0A6A5ADC1"/>
<proteinExistence type="predicted"/>
<dbReference type="Proteomes" id="UP000469452">
    <property type="component" value="Unassembled WGS sequence"/>
</dbReference>
<evidence type="ECO:0000313" key="2">
    <source>
        <dbReference type="EMBL" id="KAF0736141.1"/>
    </source>
</evidence>
<dbReference type="VEuPathDB" id="FungiDB:H257_00652"/>
<protein>
    <submittedName>
        <fullName evidence="2">Uncharacterized protein</fullName>
    </submittedName>
</protein>
<dbReference type="EMBL" id="VJMI01014859">
    <property type="protein sequence ID" value="KAF0736141.1"/>
    <property type="molecule type" value="Genomic_DNA"/>
</dbReference>
<reference evidence="2 3" key="1">
    <citation type="submission" date="2019-06" db="EMBL/GenBank/DDBJ databases">
        <title>Genomics analysis of Aphanomyces spp. identifies a new class of oomycete effector associated with host adaptation.</title>
        <authorList>
            <person name="Gaulin E."/>
        </authorList>
    </citation>
    <scope>NUCLEOTIDE SEQUENCE [LARGE SCALE GENOMIC DNA]</scope>
    <source>
        <strain evidence="2 3">E</strain>
    </source>
</reference>
<feature type="region of interest" description="Disordered" evidence="1">
    <location>
        <begin position="105"/>
        <end position="130"/>
    </location>
</feature>
<feature type="compositionally biased region" description="Acidic residues" evidence="1">
    <location>
        <begin position="117"/>
        <end position="130"/>
    </location>
</feature>
<comment type="caution">
    <text evidence="2">The sequence shown here is derived from an EMBL/GenBank/DDBJ whole genome shotgun (WGS) entry which is preliminary data.</text>
</comment>
<evidence type="ECO:0000256" key="1">
    <source>
        <dbReference type="SAM" id="MobiDB-lite"/>
    </source>
</evidence>
<sequence>MRRQSLPPTASVWVDRLSSGVVDYVQHMDETKSSAKDDDDISRLEESLRSEMLNMTDGASSDSVLESQLDQYDNAVKKVRRMTMHKATNAVKKLATVMKMAKLMGGSPSPPIPTLSEDVETLDADENVDL</sequence>